<evidence type="ECO:0000313" key="10">
    <source>
        <dbReference type="Proteomes" id="UP000006072"/>
    </source>
</evidence>
<gene>
    <name evidence="9" type="ORF">MVAC_13406</name>
</gene>
<dbReference type="PROSITE" id="PS50928">
    <property type="entry name" value="ABC_TM1"/>
    <property type="match status" value="1"/>
</dbReference>
<keyword evidence="4 7" id="KW-0812">Transmembrane</keyword>
<organism evidence="9 10">
    <name type="scientific">Mycolicibacterium vaccae ATCC 25954</name>
    <dbReference type="NCBI Taxonomy" id="1194972"/>
    <lineage>
        <taxon>Bacteria</taxon>
        <taxon>Bacillati</taxon>
        <taxon>Actinomycetota</taxon>
        <taxon>Actinomycetes</taxon>
        <taxon>Mycobacteriales</taxon>
        <taxon>Mycobacteriaceae</taxon>
        <taxon>Mycolicibacterium</taxon>
    </lineage>
</organism>
<sequence>MSRYLLRRVTQGLFVLWAAFTLTFVILYLLPSDPVEIMLSSGGDQIALDPAVVDALRAEHHLDQPVHLQYLYTLWDAVRGDFGNSVPTGEKVTALISEALPQTLLLAALAFVLSLLAGGTLALLATYTRLRPLRQFLLSLPPLGVSVPTFWIGLLLLQAFSFGTGWFPATGNKGFGSLVLPALTLAVPTSAVFAQLLAKTLTATWAQPYIDTAVAKGVPRWQIQLRHALRNASIPVLTIIGITIGNLLAGAVVVETVFSRHGIGRLTEQAVAAQDIPMLLGLVVLAAAIFAVVNLVVDLIYPLVDPRIARVRPVTIGGGTA</sequence>
<dbReference type="InterPro" id="IPR000515">
    <property type="entry name" value="MetI-like"/>
</dbReference>
<evidence type="ECO:0000259" key="8">
    <source>
        <dbReference type="PROSITE" id="PS50928"/>
    </source>
</evidence>
<dbReference type="GO" id="GO:0005886">
    <property type="term" value="C:plasma membrane"/>
    <property type="evidence" value="ECO:0007669"/>
    <property type="project" value="UniProtKB-SubCell"/>
</dbReference>
<feature type="transmembrane region" description="Helical" evidence="7">
    <location>
        <begin position="234"/>
        <end position="258"/>
    </location>
</feature>
<dbReference type="CDD" id="cd06261">
    <property type="entry name" value="TM_PBP2"/>
    <property type="match status" value="1"/>
</dbReference>
<dbReference type="Gene3D" id="1.10.3720.10">
    <property type="entry name" value="MetI-like"/>
    <property type="match status" value="1"/>
</dbReference>
<dbReference type="AlphaFoldDB" id="K0VD82"/>
<evidence type="ECO:0000313" key="9">
    <source>
        <dbReference type="EMBL" id="EJZ09039.1"/>
    </source>
</evidence>
<dbReference type="eggNOG" id="COG0601">
    <property type="taxonomic scope" value="Bacteria"/>
</dbReference>
<comment type="similarity">
    <text evidence="7">Belongs to the binding-protein-dependent transport system permease family.</text>
</comment>
<feature type="transmembrane region" description="Helical" evidence="7">
    <location>
        <begin position="278"/>
        <end position="304"/>
    </location>
</feature>
<reference evidence="9 10" key="1">
    <citation type="journal article" date="2012" name="J. Bacteriol.">
        <title>Complete Genome Sequence of Mycobacterium vaccae Type Strain ATCC 25954.</title>
        <authorList>
            <person name="Ho Y.S."/>
            <person name="Adroub S.A."/>
            <person name="Abadi M."/>
            <person name="Al Alwan B."/>
            <person name="Alkhateeb R."/>
            <person name="Gao G."/>
            <person name="Ragab A."/>
            <person name="Ali S."/>
            <person name="van Soolingen D."/>
            <person name="Bitter W."/>
            <person name="Pain A."/>
            <person name="Abdallah A.M."/>
        </authorList>
    </citation>
    <scope>NUCLEOTIDE SEQUENCE [LARGE SCALE GENOMIC DNA]</scope>
    <source>
        <strain evidence="9 10">ATCC 25954</strain>
    </source>
</reference>
<evidence type="ECO:0000256" key="5">
    <source>
        <dbReference type="ARBA" id="ARBA00022989"/>
    </source>
</evidence>
<feature type="transmembrane region" description="Helical" evidence="7">
    <location>
        <begin position="12"/>
        <end position="30"/>
    </location>
</feature>
<keyword evidence="3" id="KW-1003">Cell membrane</keyword>
<dbReference type="PATRIC" id="fig|1194972.3.peg.2678"/>
<accession>K0VD82</accession>
<dbReference type="RefSeq" id="WP_003932164.1">
    <property type="nucleotide sequence ID" value="NZ_JH814696.1"/>
</dbReference>
<dbReference type="PANTHER" id="PTHR43163:SF6">
    <property type="entry name" value="DIPEPTIDE TRANSPORT SYSTEM PERMEASE PROTEIN DPPB-RELATED"/>
    <property type="match status" value="1"/>
</dbReference>
<keyword evidence="2 7" id="KW-0813">Transport</keyword>
<feature type="transmembrane region" description="Helical" evidence="7">
    <location>
        <begin position="104"/>
        <end position="124"/>
    </location>
</feature>
<comment type="subcellular location">
    <subcellularLocation>
        <location evidence="1 7">Cell membrane</location>
        <topology evidence="1 7">Multi-pass membrane protein</topology>
    </subcellularLocation>
</comment>
<evidence type="ECO:0000256" key="3">
    <source>
        <dbReference type="ARBA" id="ARBA00022475"/>
    </source>
</evidence>
<dbReference type="Pfam" id="PF19300">
    <property type="entry name" value="BPD_transp_1_N"/>
    <property type="match status" value="1"/>
</dbReference>
<feature type="transmembrane region" description="Helical" evidence="7">
    <location>
        <begin position="178"/>
        <end position="198"/>
    </location>
</feature>
<dbReference type="PANTHER" id="PTHR43163">
    <property type="entry name" value="DIPEPTIDE TRANSPORT SYSTEM PERMEASE PROTEIN DPPB-RELATED"/>
    <property type="match status" value="1"/>
</dbReference>
<dbReference type="InterPro" id="IPR045621">
    <property type="entry name" value="BPD_transp_1_N"/>
</dbReference>
<keyword evidence="6 7" id="KW-0472">Membrane</keyword>
<dbReference type="GO" id="GO:0055085">
    <property type="term" value="P:transmembrane transport"/>
    <property type="evidence" value="ECO:0007669"/>
    <property type="project" value="InterPro"/>
</dbReference>
<name>K0VD82_MYCVA</name>
<proteinExistence type="inferred from homology"/>
<evidence type="ECO:0000256" key="6">
    <source>
        <dbReference type="ARBA" id="ARBA00023136"/>
    </source>
</evidence>
<evidence type="ECO:0000256" key="4">
    <source>
        <dbReference type="ARBA" id="ARBA00022692"/>
    </source>
</evidence>
<dbReference type="Proteomes" id="UP000006072">
    <property type="component" value="Unassembled WGS sequence"/>
</dbReference>
<evidence type="ECO:0000256" key="7">
    <source>
        <dbReference type="RuleBase" id="RU363032"/>
    </source>
</evidence>
<dbReference type="HOGENOM" id="CLU_036879_0_2_11"/>
<feature type="transmembrane region" description="Helical" evidence="7">
    <location>
        <begin position="136"/>
        <end position="158"/>
    </location>
</feature>
<protein>
    <submittedName>
        <fullName evidence="9">Peptide ABC transporter permease</fullName>
    </submittedName>
</protein>
<feature type="domain" description="ABC transmembrane type-1" evidence="8">
    <location>
        <begin position="100"/>
        <end position="301"/>
    </location>
</feature>
<evidence type="ECO:0000256" key="2">
    <source>
        <dbReference type="ARBA" id="ARBA00022448"/>
    </source>
</evidence>
<keyword evidence="5 7" id="KW-1133">Transmembrane helix</keyword>
<dbReference type="InterPro" id="IPR035906">
    <property type="entry name" value="MetI-like_sf"/>
</dbReference>
<evidence type="ECO:0000256" key="1">
    <source>
        <dbReference type="ARBA" id="ARBA00004651"/>
    </source>
</evidence>
<dbReference type="Pfam" id="PF00528">
    <property type="entry name" value="BPD_transp_1"/>
    <property type="match status" value="1"/>
</dbReference>
<comment type="caution">
    <text evidence="9">The sequence shown here is derived from an EMBL/GenBank/DDBJ whole genome shotgun (WGS) entry which is preliminary data.</text>
</comment>
<dbReference type="SUPFAM" id="SSF161098">
    <property type="entry name" value="MetI-like"/>
    <property type="match status" value="1"/>
</dbReference>
<dbReference type="EMBL" id="ALQA01000025">
    <property type="protein sequence ID" value="EJZ09039.1"/>
    <property type="molecule type" value="Genomic_DNA"/>
</dbReference>
<keyword evidence="10" id="KW-1185">Reference proteome</keyword>